<dbReference type="Proteomes" id="UP000683310">
    <property type="component" value="Chromosome"/>
</dbReference>
<organism evidence="1 2">
    <name type="scientific">Nocardia tengchongensis</name>
    <dbReference type="NCBI Taxonomy" id="2055889"/>
    <lineage>
        <taxon>Bacteria</taxon>
        <taxon>Bacillati</taxon>
        <taxon>Actinomycetota</taxon>
        <taxon>Actinomycetes</taxon>
        <taxon>Mycobacteriales</taxon>
        <taxon>Nocardiaceae</taxon>
        <taxon>Nocardia</taxon>
    </lineage>
</organism>
<proteinExistence type="predicted"/>
<keyword evidence="2" id="KW-1185">Reference proteome</keyword>
<gene>
    <name evidence="1" type="ORF">KHQ06_07305</name>
</gene>
<sequence>MSWDSTHAWWRALHDVAAEIENRRDGELPWRPEHAAVFGDPGGLIAALRYRWNLTVQAHEEELAGADGEACERELVDANQGVLQVLRASRPREPAAAPAFAAA</sequence>
<accession>A0ABX8CSA1</accession>
<dbReference type="EMBL" id="CP074371">
    <property type="protein sequence ID" value="QVI22790.1"/>
    <property type="molecule type" value="Genomic_DNA"/>
</dbReference>
<name>A0ABX8CSA1_9NOCA</name>
<dbReference type="RefSeq" id="WP_213558869.1">
    <property type="nucleotide sequence ID" value="NZ_JBHTCI010000001.1"/>
</dbReference>
<evidence type="ECO:0000313" key="1">
    <source>
        <dbReference type="EMBL" id="QVI22790.1"/>
    </source>
</evidence>
<protein>
    <submittedName>
        <fullName evidence="1">Uncharacterized protein</fullName>
    </submittedName>
</protein>
<evidence type="ECO:0000313" key="2">
    <source>
        <dbReference type="Proteomes" id="UP000683310"/>
    </source>
</evidence>
<reference evidence="1 2" key="1">
    <citation type="submission" date="2021-04" db="EMBL/GenBank/DDBJ databases">
        <title>Nocardia tengchongensis.</title>
        <authorList>
            <person name="Zhuang k."/>
            <person name="Ran Y."/>
            <person name="Li W."/>
        </authorList>
    </citation>
    <scope>NUCLEOTIDE SEQUENCE [LARGE SCALE GENOMIC DNA]</scope>
    <source>
        <strain evidence="1 2">CFH S0057</strain>
    </source>
</reference>